<organism evidence="3 4">
    <name type="scientific">Microbacterium hydrocarbonoxydans</name>
    <dbReference type="NCBI Taxonomy" id="273678"/>
    <lineage>
        <taxon>Bacteria</taxon>
        <taxon>Bacillati</taxon>
        <taxon>Actinomycetota</taxon>
        <taxon>Actinomycetes</taxon>
        <taxon>Micrococcales</taxon>
        <taxon>Microbacteriaceae</taxon>
        <taxon>Microbacterium</taxon>
    </lineage>
</organism>
<evidence type="ECO:0000313" key="4">
    <source>
        <dbReference type="Proteomes" id="UP000183750"/>
    </source>
</evidence>
<dbReference type="OrthoDB" id="5113452at2"/>
<proteinExistence type="predicted"/>
<keyword evidence="4" id="KW-1185">Reference proteome</keyword>
<reference evidence="4" key="1">
    <citation type="submission" date="2016-10" db="EMBL/GenBank/DDBJ databases">
        <authorList>
            <person name="Varghese N."/>
            <person name="Submissions S."/>
        </authorList>
    </citation>
    <scope>NUCLEOTIDE SEQUENCE [LARGE SCALE GENOMIC DNA]</scope>
    <source>
        <strain evidence="4">DSM 16089</strain>
    </source>
</reference>
<name>A0A1H4RC20_9MICO</name>
<dbReference type="EMBL" id="FNSQ01000005">
    <property type="protein sequence ID" value="SEC29429.1"/>
    <property type="molecule type" value="Genomic_DNA"/>
</dbReference>
<keyword evidence="2" id="KW-0732">Signal</keyword>
<evidence type="ECO:0000256" key="1">
    <source>
        <dbReference type="SAM" id="MobiDB-lite"/>
    </source>
</evidence>
<evidence type="ECO:0000256" key="2">
    <source>
        <dbReference type="SAM" id="SignalP"/>
    </source>
</evidence>
<feature type="chain" id="PRO_5039650906" description="Lipoprotein" evidence="2">
    <location>
        <begin position="32"/>
        <end position="133"/>
    </location>
</feature>
<accession>A0A1H4RC20</accession>
<dbReference type="PROSITE" id="PS51257">
    <property type="entry name" value="PROKAR_LIPOPROTEIN"/>
    <property type="match status" value="1"/>
</dbReference>
<dbReference type="Proteomes" id="UP000183750">
    <property type="component" value="Unassembled WGS sequence"/>
</dbReference>
<gene>
    <name evidence="3" type="ORF">SAMN04489807_3352</name>
</gene>
<feature type="region of interest" description="Disordered" evidence="1">
    <location>
        <begin position="113"/>
        <end position="133"/>
    </location>
</feature>
<sequence>MSRRTRLTASALALIAAVMLTGCSFSSPNLAVLETEREAEDELPPLEADSYDPVDTATSRYVGEHDGVSLWVAKGTESPACLIAIADPDEEWGIACGGLPTRLSSFGHTFELTPDGSPAPEGMTRVSENVYAE</sequence>
<feature type="signal peptide" evidence="2">
    <location>
        <begin position="1"/>
        <end position="31"/>
    </location>
</feature>
<protein>
    <recommendedName>
        <fullName evidence="5">Lipoprotein</fullName>
    </recommendedName>
</protein>
<evidence type="ECO:0000313" key="3">
    <source>
        <dbReference type="EMBL" id="SEC29429.1"/>
    </source>
</evidence>
<dbReference type="RefSeq" id="WP_060928662.1">
    <property type="nucleotide sequence ID" value="NZ_FNSQ01000005.1"/>
</dbReference>
<dbReference type="AlphaFoldDB" id="A0A1H4RC20"/>
<evidence type="ECO:0008006" key="5">
    <source>
        <dbReference type="Google" id="ProtNLM"/>
    </source>
</evidence>